<accession>A0ABX2D4Q7</accession>
<sequence length="146" mass="16248">MDGTVDVVDLTALMPGSNPIAQSYTDSGRAVDRGARHLDRQPGCSKLLQFRNRRATVKNLDIPGTIAARSIKSYARSYVFVAEIFGGAVFREDDRVKQPPLIASLEIVLKRTDILNELERSPVIYKYMKPPNMGINLDSHLRYLGG</sequence>
<gene>
    <name evidence="1" type="ORF">E5S67_05280</name>
</gene>
<dbReference type="RefSeq" id="WP_172191601.1">
    <property type="nucleotide sequence ID" value="NZ_CAWPPK010000039.1"/>
</dbReference>
<evidence type="ECO:0000313" key="2">
    <source>
        <dbReference type="Proteomes" id="UP000702425"/>
    </source>
</evidence>
<protein>
    <submittedName>
        <fullName evidence="1">Uncharacterized protein</fullName>
    </submittedName>
</protein>
<dbReference type="EMBL" id="SRRZ01000133">
    <property type="protein sequence ID" value="NQE37508.1"/>
    <property type="molecule type" value="Genomic_DNA"/>
</dbReference>
<dbReference type="Proteomes" id="UP000702425">
    <property type="component" value="Unassembled WGS sequence"/>
</dbReference>
<reference evidence="1 2" key="1">
    <citation type="journal article" date="2020" name="Sci. Rep.">
        <title>A novel cyanobacterial geosmin producer, revising GeoA distribution and dispersion patterns in Bacteria.</title>
        <authorList>
            <person name="Churro C."/>
            <person name="Semedo-Aguiar A.P."/>
            <person name="Silva A.D."/>
            <person name="Pereira-Leal J.B."/>
            <person name="Leite R.B."/>
        </authorList>
    </citation>
    <scope>NUCLEOTIDE SEQUENCE [LARGE SCALE GENOMIC DNA]</scope>
    <source>
        <strain evidence="1 2">IPMA8</strain>
    </source>
</reference>
<comment type="caution">
    <text evidence="1">The sequence shown here is derived from an EMBL/GenBank/DDBJ whole genome shotgun (WGS) entry which is preliminary data.</text>
</comment>
<keyword evidence="2" id="KW-1185">Reference proteome</keyword>
<name>A0ABX2D4Q7_9CYAN</name>
<organism evidence="1 2">
    <name type="scientific">Microcoleus asticus IPMA8</name>
    <dbReference type="NCBI Taxonomy" id="2563858"/>
    <lineage>
        <taxon>Bacteria</taxon>
        <taxon>Bacillati</taxon>
        <taxon>Cyanobacteriota</taxon>
        <taxon>Cyanophyceae</taxon>
        <taxon>Oscillatoriophycideae</taxon>
        <taxon>Oscillatoriales</taxon>
        <taxon>Microcoleaceae</taxon>
        <taxon>Microcoleus</taxon>
        <taxon>Microcoleus asticus</taxon>
    </lineage>
</organism>
<proteinExistence type="predicted"/>
<evidence type="ECO:0000313" key="1">
    <source>
        <dbReference type="EMBL" id="NQE37508.1"/>
    </source>
</evidence>